<evidence type="ECO:0000313" key="9">
    <source>
        <dbReference type="EMBL" id="AEM56017.1"/>
    </source>
</evidence>
<comment type="subcellular location">
    <subcellularLocation>
        <location evidence="1">Cell membrane</location>
        <topology evidence="1">Multi-pass membrane protein</topology>
    </subcellularLocation>
</comment>
<dbReference type="STRING" id="634497.HAH_0391"/>
<comment type="similarity">
    <text evidence="2">Belongs to the auxin efflux carrier (TC 2.A.69) family.</text>
</comment>
<dbReference type="InterPro" id="IPR004776">
    <property type="entry name" value="Mem_transp_PIN-like"/>
</dbReference>
<organism evidence="9 10">
    <name type="scientific">Haloarcula hispanica (strain ATCC 33960 / DSM 4426 / JCM 8911 / NBRC 102182 / NCIMB 2187 / VKM B-1755)</name>
    <dbReference type="NCBI Taxonomy" id="634497"/>
    <lineage>
        <taxon>Archaea</taxon>
        <taxon>Methanobacteriati</taxon>
        <taxon>Methanobacteriota</taxon>
        <taxon>Stenosarchaea group</taxon>
        <taxon>Halobacteria</taxon>
        <taxon>Halobacteriales</taxon>
        <taxon>Haloarculaceae</taxon>
        <taxon>Haloarcula</taxon>
    </lineage>
</organism>
<dbReference type="AlphaFoldDB" id="G0HSZ8"/>
<evidence type="ECO:0000256" key="7">
    <source>
        <dbReference type="ARBA" id="ARBA00023136"/>
    </source>
</evidence>
<keyword evidence="3" id="KW-0813">Transport</keyword>
<feature type="transmembrane region" description="Helical" evidence="8">
    <location>
        <begin position="132"/>
        <end position="154"/>
    </location>
</feature>
<keyword evidence="6 8" id="KW-1133">Transmembrane helix</keyword>
<evidence type="ECO:0000256" key="4">
    <source>
        <dbReference type="ARBA" id="ARBA00022475"/>
    </source>
</evidence>
<feature type="transmembrane region" description="Helical" evidence="8">
    <location>
        <begin position="175"/>
        <end position="193"/>
    </location>
</feature>
<sequence length="312" mass="32643">MKRSNRLVDNMGVLGQLGFMVAFLSAGVAAGHFGLLTDRRTDILTTLVFTVALPALIFRSTYNRPLREIISPALLGGFWAVIALTITLGWLVHRRLESPDRRSVSVVQSYHSNMGFLGLPLVAATMGSEATAVASVILGIGAVTHVPVTVFLLVRINGSDASLLGECRKLVTNPVLIALAAGITASVLSLSVPEPLVGALGPPAELALPVALLCIGATLDTDLPVSDLQKTVSVVGLKVLWMPALAWLVYSSLSMDTTALGAAVVMLGTPTAVSTYVYTTELGGDAAFASLNVFTSTVVSIGTLSLLVWLFT</sequence>
<dbReference type="PANTHER" id="PTHR36838:SF1">
    <property type="entry name" value="SLR1864 PROTEIN"/>
    <property type="match status" value="1"/>
</dbReference>
<dbReference type="eggNOG" id="arCOG04756">
    <property type="taxonomic scope" value="Archaea"/>
</dbReference>
<keyword evidence="4" id="KW-1003">Cell membrane</keyword>
<gene>
    <name evidence="9" type="primary">mdcM</name>
    <name evidence="9" type="ordered locus">HAH_0391</name>
</gene>
<keyword evidence="5 8" id="KW-0812">Transmembrane</keyword>
<protein>
    <submittedName>
        <fullName evidence="9">Malonate transporter</fullName>
    </submittedName>
</protein>
<dbReference type="InterPro" id="IPR038770">
    <property type="entry name" value="Na+/solute_symporter_sf"/>
</dbReference>
<evidence type="ECO:0000256" key="1">
    <source>
        <dbReference type="ARBA" id="ARBA00004651"/>
    </source>
</evidence>
<dbReference type="PANTHER" id="PTHR36838">
    <property type="entry name" value="AUXIN EFFLUX CARRIER FAMILY PROTEIN"/>
    <property type="match status" value="1"/>
</dbReference>
<proteinExistence type="inferred from homology"/>
<dbReference type="EMBL" id="CP002921">
    <property type="protein sequence ID" value="AEM56017.1"/>
    <property type="molecule type" value="Genomic_DNA"/>
</dbReference>
<evidence type="ECO:0000256" key="2">
    <source>
        <dbReference type="ARBA" id="ARBA00010145"/>
    </source>
</evidence>
<feature type="transmembrane region" description="Helical" evidence="8">
    <location>
        <begin position="12"/>
        <end position="36"/>
    </location>
</feature>
<dbReference type="GO" id="GO:0005886">
    <property type="term" value="C:plasma membrane"/>
    <property type="evidence" value="ECO:0007669"/>
    <property type="project" value="UniProtKB-SubCell"/>
</dbReference>
<name>G0HSZ8_HALHT</name>
<evidence type="ECO:0000256" key="3">
    <source>
        <dbReference type="ARBA" id="ARBA00022448"/>
    </source>
</evidence>
<dbReference type="Proteomes" id="UP000005629">
    <property type="component" value="Chromosome I"/>
</dbReference>
<evidence type="ECO:0000313" key="10">
    <source>
        <dbReference type="Proteomes" id="UP000005629"/>
    </source>
</evidence>
<reference evidence="9 10" key="1">
    <citation type="journal article" date="2011" name="J. Bacteriol.">
        <title>Complete genome sequence of Haloarcula hispanica, a model haloarchaeon for studying genetics, metabolism, and virus-host interaction.</title>
        <authorList>
            <person name="Liu H."/>
            <person name="Wu Z."/>
            <person name="Li M."/>
            <person name="Zhang F."/>
            <person name="Zheng H."/>
            <person name="Han J."/>
            <person name="Liu J."/>
            <person name="Zhou J."/>
            <person name="Wang S."/>
            <person name="Xiang H."/>
        </authorList>
    </citation>
    <scope>NUCLEOTIDE SEQUENCE [LARGE SCALE GENOMIC DNA]</scope>
    <source>
        <strain evidence="10">ATCC 33960 / DSM 4426 / JCM 8911 / NBRC 102182 / NCIMB 2187 / VKM B-1755</strain>
    </source>
</reference>
<feature type="transmembrane region" description="Helical" evidence="8">
    <location>
        <begin position="259"/>
        <end position="279"/>
    </location>
</feature>
<dbReference type="Pfam" id="PF03547">
    <property type="entry name" value="Mem_trans"/>
    <property type="match status" value="2"/>
</dbReference>
<accession>G0HSZ8</accession>
<dbReference type="GO" id="GO:0055085">
    <property type="term" value="P:transmembrane transport"/>
    <property type="evidence" value="ECO:0007669"/>
    <property type="project" value="InterPro"/>
</dbReference>
<dbReference type="KEGG" id="hhi:HAH_0391"/>
<evidence type="ECO:0000256" key="8">
    <source>
        <dbReference type="SAM" id="Phobius"/>
    </source>
</evidence>
<feature type="transmembrane region" description="Helical" evidence="8">
    <location>
        <begin position="231"/>
        <end position="253"/>
    </location>
</feature>
<feature type="transmembrane region" description="Helical" evidence="8">
    <location>
        <begin position="291"/>
        <end position="311"/>
    </location>
</feature>
<evidence type="ECO:0000256" key="5">
    <source>
        <dbReference type="ARBA" id="ARBA00022692"/>
    </source>
</evidence>
<keyword evidence="7 8" id="KW-0472">Membrane</keyword>
<feature type="transmembrane region" description="Helical" evidence="8">
    <location>
        <begin position="74"/>
        <end position="92"/>
    </location>
</feature>
<dbReference type="Gene3D" id="1.20.1530.20">
    <property type="match status" value="1"/>
</dbReference>
<evidence type="ECO:0000256" key="6">
    <source>
        <dbReference type="ARBA" id="ARBA00022989"/>
    </source>
</evidence>
<feature type="transmembrane region" description="Helical" evidence="8">
    <location>
        <begin position="43"/>
        <end position="62"/>
    </location>
</feature>
<dbReference type="HOGENOM" id="CLU_056175_3_0_2"/>